<protein>
    <recommendedName>
        <fullName evidence="1">Peptidase M13 C-terminal domain-containing protein</fullName>
    </recommendedName>
</protein>
<keyword evidence="3" id="KW-1185">Reference proteome</keyword>
<evidence type="ECO:0000313" key="3">
    <source>
        <dbReference type="Proteomes" id="UP000821853"/>
    </source>
</evidence>
<feature type="domain" description="Peptidase M13 C-terminal" evidence="1">
    <location>
        <begin position="152"/>
        <end position="278"/>
    </location>
</feature>
<dbReference type="EMBL" id="JABSTR010000005">
    <property type="protein sequence ID" value="KAH9369576.1"/>
    <property type="molecule type" value="Genomic_DNA"/>
</dbReference>
<dbReference type="Gene3D" id="3.40.390.10">
    <property type="entry name" value="Collagenase (Catalytic Domain)"/>
    <property type="match status" value="1"/>
</dbReference>
<dbReference type="SUPFAM" id="SSF55486">
    <property type="entry name" value="Metalloproteases ('zincins'), catalytic domain"/>
    <property type="match status" value="1"/>
</dbReference>
<dbReference type="PROSITE" id="PS51885">
    <property type="entry name" value="NEPRILYSIN"/>
    <property type="match status" value="1"/>
</dbReference>
<dbReference type="Proteomes" id="UP000821853">
    <property type="component" value="Chromosome 3"/>
</dbReference>
<dbReference type="InterPro" id="IPR000718">
    <property type="entry name" value="Peptidase_M13"/>
</dbReference>
<dbReference type="GO" id="GO:0016485">
    <property type="term" value="P:protein processing"/>
    <property type="evidence" value="ECO:0007669"/>
    <property type="project" value="TreeGrafter"/>
</dbReference>
<dbReference type="InterPro" id="IPR024079">
    <property type="entry name" value="MetalloPept_cat_dom_sf"/>
</dbReference>
<proteinExistence type="predicted"/>
<evidence type="ECO:0000259" key="1">
    <source>
        <dbReference type="Pfam" id="PF01431"/>
    </source>
</evidence>
<dbReference type="VEuPathDB" id="VectorBase:HLOH_057677"/>
<dbReference type="AlphaFoldDB" id="A0A9J6G4X8"/>
<reference evidence="2 3" key="1">
    <citation type="journal article" date="2020" name="Cell">
        <title>Large-Scale Comparative Analyses of Tick Genomes Elucidate Their Genetic Diversity and Vector Capacities.</title>
        <authorList>
            <consortium name="Tick Genome and Microbiome Consortium (TIGMIC)"/>
            <person name="Jia N."/>
            <person name="Wang J."/>
            <person name="Shi W."/>
            <person name="Du L."/>
            <person name="Sun Y."/>
            <person name="Zhan W."/>
            <person name="Jiang J.F."/>
            <person name="Wang Q."/>
            <person name="Zhang B."/>
            <person name="Ji P."/>
            <person name="Bell-Sakyi L."/>
            <person name="Cui X.M."/>
            <person name="Yuan T.T."/>
            <person name="Jiang B.G."/>
            <person name="Yang W.F."/>
            <person name="Lam T.T."/>
            <person name="Chang Q.C."/>
            <person name="Ding S.J."/>
            <person name="Wang X.J."/>
            <person name="Zhu J.G."/>
            <person name="Ruan X.D."/>
            <person name="Zhao L."/>
            <person name="Wei J.T."/>
            <person name="Ye R.Z."/>
            <person name="Que T.C."/>
            <person name="Du C.H."/>
            <person name="Zhou Y.H."/>
            <person name="Cheng J.X."/>
            <person name="Dai P.F."/>
            <person name="Guo W.B."/>
            <person name="Han X.H."/>
            <person name="Huang E.J."/>
            <person name="Li L.F."/>
            <person name="Wei W."/>
            <person name="Gao Y.C."/>
            <person name="Liu J.Z."/>
            <person name="Shao H.Z."/>
            <person name="Wang X."/>
            <person name="Wang C.C."/>
            <person name="Yang T.C."/>
            <person name="Huo Q.B."/>
            <person name="Li W."/>
            <person name="Chen H.Y."/>
            <person name="Chen S.E."/>
            <person name="Zhou L.G."/>
            <person name="Ni X.B."/>
            <person name="Tian J.H."/>
            <person name="Sheng Y."/>
            <person name="Liu T."/>
            <person name="Pan Y.S."/>
            <person name="Xia L.Y."/>
            <person name="Li J."/>
            <person name="Zhao F."/>
            <person name="Cao W.C."/>
        </authorList>
    </citation>
    <scope>NUCLEOTIDE SEQUENCE [LARGE SCALE GENOMIC DNA]</scope>
    <source>
        <strain evidence="2">HaeL-2018</strain>
    </source>
</reference>
<organism evidence="2 3">
    <name type="scientific">Haemaphysalis longicornis</name>
    <name type="common">Bush tick</name>
    <dbReference type="NCBI Taxonomy" id="44386"/>
    <lineage>
        <taxon>Eukaryota</taxon>
        <taxon>Metazoa</taxon>
        <taxon>Ecdysozoa</taxon>
        <taxon>Arthropoda</taxon>
        <taxon>Chelicerata</taxon>
        <taxon>Arachnida</taxon>
        <taxon>Acari</taxon>
        <taxon>Parasitiformes</taxon>
        <taxon>Ixodida</taxon>
        <taxon>Ixodoidea</taxon>
        <taxon>Ixodidae</taxon>
        <taxon>Haemaphysalinae</taxon>
        <taxon>Haemaphysalis</taxon>
    </lineage>
</organism>
<gene>
    <name evidence="2" type="ORF">HPB48_011530</name>
</gene>
<dbReference type="OrthoDB" id="6475849at2759"/>
<dbReference type="GO" id="GO:0005886">
    <property type="term" value="C:plasma membrane"/>
    <property type="evidence" value="ECO:0007669"/>
    <property type="project" value="TreeGrafter"/>
</dbReference>
<comment type="caution">
    <text evidence="2">The sequence shown here is derived from an EMBL/GenBank/DDBJ whole genome shotgun (WGS) entry which is preliminary data.</text>
</comment>
<sequence>MAWVTSSLLSILEGHFRNLETVLFMTGGWTKGSFRIEQCRQFGCASTGRSAVDVFQKMAAQRQRRHLESKRRLFTEFPDDFFDTEIRVVDENYLTVPVGVVRSVFHKDAFWEYHLSRIVLQLSAALIDVFRNVVSEHAERYKDLHGRFFAAEHCLHEGQVTMKEATSVPFTSNGTAEEDLRDMLAVAAAHRILRRFSSPEAPLQGLPGLPFDAEQLFFVHIALNRCEKYDATYEDQLLRHGRRAHAAYRVNGPLRQSIAFSKAFHCRQGSYMNPRLKCVF</sequence>
<dbReference type="InterPro" id="IPR018497">
    <property type="entry name" value="Peptidase_M13_C"/>
</dbReference>
<name>A0A9J6G4X8_HAELO</name>
<accession>A0A9J6G4X8</accession>
<dbReference type="PANTHER" id="PTHR11733:SF241">
    <property type="entry name" value="GH26575P-RELATED"/>
    <property type="match status" value="1"/>
</dbReference>
<dbReference type="Pfam" id="PF01431">
    <property type="entry name" value="Peptidase_M13"/>
    <property type="match status" value="1"/>
</dbReference>
<dbReference type="PANTHER" id="PTHR11733">
    <property type="entry name" value="ZINC METALLOPROTEASE FAMILY M13 NEPRILYSIN-RELATED"/>
    <property type="match status" value="1"/>
</dbReference>
<evidence type="ECO:0000313" key="2">
    <source>
        <dbReference type="EMBL" id="KAH9369576.1"/>
    </source>
</evidence>
<dbReference type="GO" id="GO:0004222">
    <property type="term" value="F:metalloendopeptidase activity"/>
    <property type="evidence" value="ECO:0007669"/>
    <property type="project" value="InterPro"/>
</dbReference>